<dbReference type="EMBL" id="JACOPV010000015">
    <property type="protein sequence ID" value="MBM5460341.1"/>
    <property type="molecule type" value="Genomic_DNA"/>
</dbReference>
<feature type="region of interest" description="Disordered" evidence="1">
    <location>
        <begin position="13"/>
        <end position="63"/>
    </location>
</feature>
<evidence type="ECO:0000313" key="4">
    <source>
        <dbReference type="Proteomes" id="UP000745663"/>
    </source>
</evidence>
<accession>A0ABS2C526</accession>
<dbReference type="Proteomes" id="UP000745663">
    <property type="component" value="Unassembled WGS sequence"/>
</dbReference>
<feature type="compositionally biased region" description="Polar residues" evidence="1">
    <location>
        <begin position="54"/>
        <end position="63"/>
    </location>
</feature>
<dbReference type="RefSeq" id="WP_203479453.1">
    <property type="nucleotide sequence ID" value="NZ_JACOPV010000015.1"/>
</dbReference>
<evidence type="ECO:0000259" key="2">
    <source>
        <dbReference type="Pfam" id="PF12200"/>
    </source>
</evidence>
<keyword evidence="4" id="KW-1185">Reference proteome</keyword>
<dbReference type="InterPro" id="IPR022016">
    <property type="entry name" value="DUF3597"/>
</dbReference>
<proteinExistence type="predicted"/>
<organism evidence="3 4">
    <name type="scientific">Pseudomonas arcuscaelestis</name>
    <dbReference type="NCBI Taxonomy" id="2710591"/>
    <lineage>
        <taxon>Bacteria</taxon>
        <taxon>Pseudomonadati</taxon>
        <taxon>Pseudomonadota</taxon>
        <taxon>Gammaproteobacteria</taxon>
        <taxon>Pseudomonadales</taxon>
        <taxon>Pseudomonadaceae</taxon>
        <taxon>Pseudomonas</taxon>
    </lineage>
</organism>
<dbReference type="Pfam" id="PF12200">
    <property type="entry name" value="DUF3597"/>
    <property type="match status" value="1"/>
</dbReference>
<gene>
    <name evidence="3" type="ORF">H8F21_22510</name>
</gene>
<feature type="domain" description="DUF3597" evidence="2">
    <location>
        <begin position="4"/>
        <end position="142"/>
    </location>
</feature>
<evidence type="ECO:0000313" key="3">
    <source>
        <dbReference type="EMBL" id="MBM5460341.1"/>
    </source>
</evidence>
<sequence length="147" mass="15533">MGLLSKIMEKLGIGRDDNTHTNAAAPDVQTPAGTPSTPVPPSTPTSTPAPTTTQGSAQSTHQSVDVGAKLDALAAQHSETLNWRTSIVDLLKLLNIDSSLDNRKELAKELNYSGSTDDSASMNVWLHKAVMTKLAENGGQLPADLHH</sequence>
<feature type="compositionally biased region" description="Low complexity" evidence="1">
    <location>
        <begin position="44"/>
        <end position="53"/>
    </location>
</feature>
<protein>
    <submittedName>
        <fullName evidence="3">DUF3597 domain-containing protein</fullName>
    </submittedName>
</protein>
<reference evidence="3 4" key="1">
    <citation type="submission" date="2020-08" db="EMBL/GenBank/DDBJ databases">
        <title>Description of novel Pseudomonas species.</title>
        <authorList>
            <person name="Duman M."/>
            <person name="Mulet M."/>
            <person name="Altun S."/>
            <person name="Saticioglu I.B."/>
            <person name="Lalucat J."/>
            <person name="Garcia-Valdes E."/>
        </authorList>
    </citation>
    <scope>NUCLEOTIDE SEQUENCE [LARGE SCALE GENOMIC DNA]</scope>
    <source>
        <strain evidence="3 4">P66</strain>
    </source>
</reference>
<comment type="caution">
    <text evidence="3">The sequence shown here is derived from an EMBL/GenBank/DDBJ whole genome shotgun (WGS) entry which is preliminary data.</text>
</comment>
<evidence type="ECO:0000256" key="1">
    <source>
        <dbReference type="SAM" id="MobiDB-lite"/>
    </source>
</evidence>
<dbReference type="SUPFAM" id="SSF158634">
    <property type="entry name" value="RPA2825-like"/>
    <property type="match status" value="1"/>
</dbReference>
<name>A0ABS2C526_9PSED</name>